<evidence type="ECO:0000313" key="2">
    <source>
        <dbReference type="EMBL" id="GIF22333.1"/>
    </source>
</evidence>
<dbReference type="InterPro" id="IPR038727">
    <property type="entry name" value="NadR/Ttd14_AAA_dom"/>
</dbReference>
<comment type="caution">
    <text evidence="2">The sequence shown here is derived from an EMBL/GenBank/DDBJ whole genome shotgun (WGS) entry which is preliminary data.</text>
</comment>
<organism evidence="2 3">
    <name type="scientific">Paractinoplanes tereljensis</name>
    <dbReference type="NCBI Taxonomy" id="571912"/>
    <lineage>
        <taxon>Bacteria</taxon>
        <taxon>Bacillati</taxon>
        <taxon>Actinomycetota</taxon>
        <taxon>Actinomycetes</taxon>
        <taxon>Micromonosporales</taxon>
        <taxon>Micromonosporaceae</taxon>
        <taxon>Paractinoplanes</taxon>
    </lineage>
</organism>
<dbReference type="AlphaFoldDB" id="A0A919NQ84"/>
<gene>
    <name evidence="2" type="ORF">Ate02nite_50630</name>
</gene>
<sequence length="169" mass="18210">MPGHILTGTPGAGKTAILRALELAGHPVVEEAATDVIAHGQALGDPAPWEDAGFVDRVFALQQRRQLAAPDGAFFDRSPVCTLALCRYSGLTPPPALLADLDVYSRAVFFIRNLGFVEPTAARRIGLADALRFEQIHEQTYRELGFDLIEVPPGPLPGRVATVRRFVAA</sequence>
<dbReference type="Pfam" id="PF13521">
    <property type="entry name" value="AAA_28"/>
    <property type="match status" value="1"/>
</dbReference>
<dbReference type="Gene3D" id="3.40.50.300">
    <property type="entry name" value="P-loop containing nucleotide triphosphate hydrolases"/>
    <property type="match status" value="1"/>
</dbReference>
<accession>A0A919NQ84</accession>
<proteinExistence type="predicted"/>
<evidence type="ECO:0000259" key="1">
    <source>
        <dbReference type="Pfam" id="PF13521"/>
    </source>
</evidence>
<dbReference type="Proteomes" id="UP000623608">
    <property type="component" value="Unassembled WGS sequence"/>
</dbReference>
<dbReference type="InterPro" id="IPR027417">
    <property type="entry name" value="P-loop_NTPase"/>
</dbReference>
<keyword evidence="3" id="KW-1185">Reference proteome</keyword>
<evidence type="ECO:0000313" key="3">
    <source>
        <dbReference type="Proteomes" id="UP000623608"/>
    </source>
</evidence>
<dbReference type="EMBL" id="BOMY01000034">
    <property type="protein sequence ID" value="GIF22333.1"/>
    <property type="molecule type" value="Genomic_DNA"/>
</dbReference>
<name>A0A919NQ84_9ACTN</name>
<protein>
    <recommendedName>
        <fullName evidence="1">NadR/Ttd14 AAA domain-containing protein</fullName>
    </recommendedName>
</protein>
<dbReference type="SUPFAM" id="SSF52540">
    <property type="entry name" value="P-loop containing nucleoside triphosphate hydrolases"/>
    <property type="match status" value="1"/>
</dbReference>
<feature type="domain" description="NadR/Ttd14 AAA" evidence="1">
    <location>
        <begin position="5"/>
        <end position="157"/>
    </location>
</feature>
<dbReference type="RefSeq" id="WP_203809751.1">
    <property type="nucleotide sequence ID" value="NZ_BOMY01000034.1"/>
</dbReference>
<reference evidence="2" key="1">
    <citation type="submission" date="2021-01" db="EMBL/GenBank/DDBJ databases">
        <title>Whole genome shotgun sequence of Actinoplanes tereljensis NBRC 105297.</title>
        <authorList>
            <person name="Komaki H."/>
            <person name="Tamura T."/>
        </authorList>
    </citation>
    <scope>NUCLEOTIDE SEQUENCE</scope>
    <source>
        <strain evidence="2">NBRC 105297</strain>
    </source>
</reference>